<proteinExistence type="predicted"/>
<evidence type="ECO:0000313" key="2">
    <source>
        <dbReference type="EnsemblPlants" id="OPUNC05G10890.1"/>
    </source>
</evidence>
<dbReference type="OMA" id="IDMWEST"/>
<dbReference type="eggNOG" id="KOG1190">
    <property type="taxonomic scope" value="Eukaryota"/>
</dbReference>
<dbReference type="InterPro" id="IPR036093">
    <property type="entry name" value="NAC_dom_sf"/>
</dbReference>
<dbReference type="SUPFAM" id="SSF101941">
    <property type="entry name" value="NAC domain"/>
    <property type="match status" value="1"/>
</dbReference>
<dbReference type="Pfam" id="PF11835">
    <property type="entry name" value="RRM_8"/>
    <property type="match status" value="1"/>
</dbReference>
<dbReference type="STRING" id="4537.A0A0E0L1A5"/>
<keyword evidence="3" id="KW-1185">Reference proteome</keyword>
<dbReference type="Proteomes" id="UP000026962">
    <property type="component" value="Chromosome 5"/>
</dbReference>
<dbReference type="InterPro" id="IPR012677">
    <property type="entry name" value="Nucleotide-bd_a/b_plait_sf"/>
</dbReference>
<evidence type="ECO:0000313" key="3">
    <source>
        <dbReference type="Proteomes" id="UP000026962"/>
    </source>
</evidence>
<dbReference type="AlphaFoldDB" id="A0A0E0L1A5"/>
<name>A0A0E0L1A5_ORYPU</name>
<accession>A0A0E0L1A5</accession>
<dbReference type="InterPro" id="IPR035979">
    <property type="entry name" value="RBD_domain_sf"/>
</dbReference>
<dbReference type="SUPFAM" id="SSF54928">
    <property type="entry name" value="RNA-binding domain, RBD"/>
    <property type="match status" value="1"/>
</dbReference>
<feature type="domain" description="PTBP1-like RNA recognition motif 2" evidence="1">
    <location>
        <begin position="117"/>
        <end position="198"/>
    </location>
</feature>
<dbReference type="GO" id="GO:0006355">
    <property type="term" value="P:regulation of DNA-templated transcription"/>
    <property type="evidence" value="ECO:0007669"/>
    <property type="project" value="InterPro"/>
</dbReference>
<dbReference type="Gramene" id="OPUNC05G10890.1">
    <property type="protein sequence ID" value="OPUNC05G10890.1"/>
    <property type="gene ID" value="OPUNC05G10890"/>
</dbReference>
<dbReference type="EnsemblPlants" id="OPUNC05G10890.1">
    <property type="protein sequence ID" value="OPUNC05G10890.1"/>
    <property type="gene ID" value="OPUNC05G10890"/>
</dbReference>
<organism evidence="2">
    <name type="scientific">Oryza punctata</name>
    <name type="common">Red rice</name>
    <dbReference type="NCBI Taxonomy" id="4537"/>
    <lineage>
        <taxon>Eukaryota</taxon>
        <taxon>Viridiplantae</taxon>
        <taxon>Streptophyta</taxon>
        <taxon>Embryophyta</taxon>
        <taxon>Tracheophyta</taxon>
        <taxon>Spermatophyta</taxon>
        <taxon>Magnoliopsida</taxon>
        <taxon>Liliopsida</taxon>
        <taxon>Poales</taxon>
        <taxon>Poaceae</taxon>
        <taxon>BOP clade</taxon>
        <taxon>Oryzoideae</taxon>
        <taxon>Oryzeae</taxon>
        <taxon>Oryzinae</taxon>
        <taxon>Oryza</taxon>
    </lineage>
</organism>
<reference evidence="2" key="2">
    <citation type="submission" date="2018-05" db="EMBL/GenBank/DDBJ databases">
        <title>OpunRS2 (Oryza punctata Reference Sequence Version 2).</title>
        <authorList>
            <person name="Zhang J."/>
            <person name="Kudrna D."/>
            <person name="Lee S."/>
            <person name="Talag J."/>
            <person name="Welchert J."/>
            <person name="Wing R.A."/>
        </authorList>
    </citation>
    <scope>NUCLEOTIDE SEQUENCE [LARGE SCALE GENOMIC DNA]</scope>
</reference>
<sequence>MAVSAVGADGLLPGLSFDPLSAPPWKLLADHGRGQEAFFLEDAHAKNGNGKRQNHTVEVGGLWQGKRMCVDGPDGGEGQQFVLQAIDMWESTGGRRSSQQLGGGASGRDAHHLFCEMPSQLGRDSSAVLYIAVSHVLYPVTQEVLSQIYDTYGAVAVQVLAASSWGGEALIWFQSSYDAESARSATNGRNIYDGFCLL</sequence>
<dbReference type="Gene3D" id="3.30.70.330">
    <property type="match status" value="1"/>
</dbReference>
<dbReference type="InterPro" id="IPR021790">
    <property type="entry name" value="PTBP1-like_RRM2"/>
</dbReference>
<dbReference type="GO" id="GO:0003677">
    <property type="term" value="F:DNA binding"/>
    <property type="evidence" value="ECO:0007669"/>
    <property type="project" value="InterPro"/>
</dbReference>
<protein>
    <recommendedName>
        <fullName evidence="1">PTBP1-like RNA recognition motif 2 domain-containing protein</fullName>
    </recommendedName>
</protein>
<reference evidence="2" key="1">
    <citation type="submission" date="2015-04" db="UniProtKB">
        <authorList>
            <consortium name="EnsemblPlants"/>
        </authorList>
    </citation>
    <scope>IDENTIFICATION</scope>
</reference>
<evidence type="ECO:0000259" key="1">
    <source>
        <dbReference type="Pfam" id="PF11835"/>
    </source>
</evidence>
<dbReference type="HOGENOM" id="CLU_1380082_0_0_1"/>